<comment type="catalytic activity">
    <reaction evidence="8 9">
        <text>L-histidinol phosphate + 2-oxoglutarate = 3-(imidazol-4-yl)-2-oxopropyl phosphate + L-glutamate</text>
        <dbReference type="Rhea" id="RHEA:23744"/>
        <dbReference type="ChEBI" id="CHEBI:16810"/>
        <dbReference type="ChEBI" id="CHEBI:29985"/>
        <dbReference type="ChEBI" id="CHEBI:57766"/>
        <dbReference type="ChEBI" id="CHEBI:57980"/>
        <dbReference type="EC" id="2.6.1.9"/>
    </reaction>
</comment>
<dbReference type="Proteomes" id="UP000193017">
    <property type="component" value="Chromosome"/>
</dbReference>
<keyword evidence="5 9" id="KW-0032">Aminotransferase</keyword>
<evidence type="ECO:0000259" key="10">
    <source>
        <dbReference type="Pfam" id="PF00155"/>
    </source>
</evidence>
<evidence type="ECO:0000313" key="12">
    <source>
        <dbReference type="Proteomes" id="UP000193017"/>
    </source>
</evidence>
<dbReference type="GO" id="GO:0004400">
    <property type="term" value="F:histidinol-phosphate transaminase activity"/>
    <property type="evidence" value="ECO:0007669"/>
    <property type="project" value="UniProtKB-UniRule"/>
</dbReference>
<comment type="similarity">
    <text evidence="3 9">Belongs to the class-II pyridoxal-phosphate-dependent aminotransferase family. Histidinol-phosphate aminotransferase subfamily.</text>
</comment>
<evidence type="ECO:0000256" key="8">
    <source>
        <dbReference type="ARBA" id="ARBA00047481"/>
    </source>
</evidence>
<dbReference type="RefSeq" id="WP_085376482.1">
    <property type="nucleotide sequence ID" value="NZ_CP020612.1"/>
</dbReference>
<dbReference type="SUPFAM" id="SSF53383">
    <property type="entry name" value="PLP-dependent transferases"/>
    <property type="match status" value="1"/>
</dbReference>
<evidence type="ECO:0000256" key="5">
    <source>
        <dbReference type="ARBA" id="ARBA00022576"/>
    </source>
</evidence>
<dbReference type="EMBL" id="CP020612">
    <property type="protein sequence ID" value="ARJ68375.1"/>
    <property type="molecule type" value="Genomic_DNA"/>
</dbReference>
<dbReference type="Gene3D" id="3.90.1150.10">
    <property type="entry name" value="Aspartate Aminotransferase, domain 1"/>
    <property type="match status" value="1"/>
</dbReference>
<keyword evidence="9" id="KW-0028">Amino-acid biosynthesis</keyword>
<feature type="modified residue" description="N6-(pyridoxal phosphate)lysine" evidence="9">
    <location>
        <position position="223"/>
    </location>
</feature>
<dbReference type="GO" id="GO:0030170">
    <property type="term" value="F:pyridoxal phosphate binding"/>
    <property type="evidence" value="ECO:0007669"/>
    <property type="project" value="InterPro"/>
</dbReference>
<dbReference type="EC" id="2.6.1.9" evidence="9"/>
<dbReference type="CDD" id="cd00609">
    <property type="entry name" value="AAT_like"/>
    <property type="match status" value="1"/>
</dbReference>
<evidence type="ECO:0000256" key="9">
    <source>
        <dbReference type="HAMAP-Rule" id="MF_01023"/>
    </source>
</evidence>
<evidence type="ECO:0000313" key="11">
    <source>
        <dbReference type="EMBL" id="ARJ68375.1"/>
    </source>
</evidence>
<evidence type="ECO:0000256" key="7">
    <source>
        <dbReference type="ARBA" id="ARBA00022898"/>
    </source>
</evidence>
<sequence>MSHPPSPPIAPQPGIMDIALYEAGSSTLGARSDVLKLSSNENPFGASDKAREAAVRATHAMHRYPPTDHARLRAAIAEVHGLDPDRIICGVGSDEIIHFLCQAYAGPGTEVLFTQHGFSMYRISALAAGATPVEAPERERTTDIDALIAAAGPATRLIFVANPNNPTGTMVPLAELERLAAAVPQAILVIDAAYAEYVGGDYDGGAELAGRLPNVVMTRTFSKLYGLGGMRVGWGYGPRAVIDVLNRVRGPFNLSNVALDTAEAAVRDRAHADHSRSENARLRAWLAAALADRGVPSDPSHANFILARFADVQTAEACDAALKADGIIVRKVGGYGLPHCLRITIGDEASCRRVAHVVGQFMARQAGRDTP</sequence>
<comment type="pathway">
    <text evidence="2 9">Amino-acid biosynthesis; L-histidine biosynthesis; L-histidine from 5-phospho-alpha-D-ribose 1-diphosphate: step 7/9.</text>
</comment>
<dbReference type="GO" id="GO:0000105">
    <property type="term" value="P:L-histidine biosynthetic process"/>
    <property type="evidence" value="ECO:0007669"/>
    <property type="project" value="UniProtKB-UniRule"/>
</dbReference>
<dbReference type="PANTHER" id="PTHR43643:SF3">
    <property type="entry name" value="HISTIDINOL-PHOSPHATE AMINOTRANSFERASE"/>
    <property type="match status" value="1"/>
</dbReference>
<comment type="subunit">
    <text evidence="4 9">Homodimer.</text>
</comment>
<dbReference type="HAMAP" id="MF_01023">
    <property type="entry name" value="HisC_aminotrans_2"/>
    <property type="match status" value="1"/>
</dbReference>
<comment type="cofactor">
    <cofactor evidence="1 9">
        <name>pyridoxal 5'-phosphate</name>
        <dbReference type="ChEBI" id="CHEBI:597326"/>
    </cofactor>
</comment>
<dbReference type="Gene3D" id="3.40.640.10">
    <property type="entry name" value="Type I PLP-dependent aspartate aminotransferase-like (Major domain)"/>
    <property type="match status" value="1"/>
</dbReference>
<dbReference type="NCBIfam" id="TIGR01141">
    <property type="entry name" value="hisC"/>
    <property type="match status" value="1"/>
</dbReference>
<dbReference type="InterPro" id="IPR004839">
    <property type="entry name" value="Aminotransferase_I/II_large"/>
</dbReference>
<keyword evidence="12" id="KW-1185">Reference proteome</keyword>
<dbReference type="UniPathway" id="UPA00031">
    <property type="reaction ID" value="UER00012"/>
</dbReference>
<feature type="domain" description="Aminotransferase class I/classII large" evidence="10">
    <location>
        <begin position="33"/>
        <end position="357"/>
    </location>
</feature>
<keyword evidence="9" id="KW-0368">Histidine biosynthesis</keyword>
<evidence type="ECO:0000256" key="4">
    <source>
        <dbReference type="ARBA" id="ARBA00011738"/>
    </source>
</evidence>
<dbReference type="STRING" id="1945662.B0A89_00605"/>
<evidence type="ECO:0000256" key="6">
    <source>
        <dbReference type="ARBA" id="ARBA00022679"/>
    </source>
</evidence>
<name>A0A1W6CU62_9RHOB</name>
<dbReference type="InterPro" id="IPR050106">
    <property type="entry name" value="HistidinolP_aminotransfase"/>
</dbReference>
<keyword evidence="6 9" id="KW-0808">Transferase</keyword>
<dbReference type="InterPro" id="IPR015422">
    <property type="entry name" value="PyrdxlP-dep_Trfase_small"/>
</dbReference>
<gene>
    <name evidence="9" type="primary">hisC</name>
    <name evidence="11" type="ORF">B0A89_00605</name>
</gene>
<proteinExistence type="inferred from homology"/>
<dbReference type="Pfam" id="PF00155">
    <property type="entry name" value="Aminotran_1_2"/>
    <property type="match status" value="1"/>
</dbReference>
<dbReference type="PANTHER" id="PTHR43643">
    <property type="entry name" value="HISTIDINOL-PHOSPHATE AMINOTRANSFERASE 2"/>
    <property type="match status" value="1"/>
</dbReference>
<reference evidence="11 12" key="1">
    <citation type="submission" date="2017-03" db="EMBL/GenBank/DDBJ databases">
        <title>Genome sequence of Paracoccus contaminans isolated from a water microcosm.</title>
        <authorList>
            <person name="Aurass P."/>
            <person name="Karste S."/>
            <person name="Trost E."/>
            <person name="Glaeser S.P."/>
            <person name="Kaempfer P."/>
            <person name="Flieger A."/>
        </authorList>
    </citation>
    <scope>NUCLEOTIDE SEQUENCE [LARGE SCALE GENOMIC DNA]</scope>
    <source>
        <strain evidence="12">RKI 16-01929T\LMG 29738T\CCM 8701T\CIP 111112T</strain>
    </source>
</reference>
<protein>
    <recommendedName>
        <fullName evidence="9">Histidinol-phosphate aminotransferase</fullName>
        <ecNumber evidence="9">2.6.1.9</ecNumber>
    </recommendedName>
    <alternativeName>
        <fullName evidence="9">Imidazole acetol-phosphate transaminase</fullName>
    </alternativeName>
</protein>
<evidence type="ECO:0000256" key="3">
    <source>
        <dbReference type="ARBA" id="ARBA00007970"/>
    </source>
</evidence>
<dbReference type="AlphaFoldDB" id="A0A1W6CU62"/>
<evidence type="ECO:0000256" key="2">
    <source>
        <dbReference type="ARBA" id="ARBA00005011"/>
    </source>
</evidence>
<accession>A0A1W6CU62</accession>
<keyword evidence="7 9" id="KW-0663">Pyridoxal phosphate</keyword>
<dbReference type="InterPro" id="IPR005861">
    <property type="entry name" value="HisP_aminotrans"/>
</dbReference>
<organism evidence="11 12">
    <name type="scientific">Paracoccus contaminans</name>
    <dbReference type="NCBI Taxonomy" id="1945662"/>
    <lineage>
        <taxon>Bacteria</taxon>
        <taxon>Pseudomonadati</taxon>
        <taxon>Pseudomonadota</taxon>
        <taxon>Alphaproteobacteria</taxon>
        <taxon>Rhodobacterales</taxon>
        <taxon>Paracoccaceae</taxon>
        <taxon>Paracoccus</taxon>
    </lineage>
</organism>
<dbReference type="InterPro" id="IPR015421">
    <property type="entry name" value="PyrdxlP-dep_Trfase_major"/>
</dbReference>
<evidence type="ECO:0000256" key="1">
    <source>
        <dbReference type="ARBA" id="ARBA00001933"/>
    </source>
</evidence>
<dbReference type="OrthoDB" id="9809616at2"/>
<dbReference type="InterPro" id="IPR015424">
    <property type="entry name" value="PyrdxlP-dep_Trfase"/>
</dbReference>
<dbReference type="KEGG" id="pcon:B0A89_00605"/>